<dbReference type="Gene3D" id="1.20.1280.50">
    <property type="match status" value="1"/>
</dbReference>
<dbReference type="InterPro" id="IPR036047">
    <property type="entry name" value="F-box-like_dom_sf"/>
</dbReference>
<dbReference type="AlphaFoldDB" id="A0AAF1ANT1"/>
<dbReference type="InterPro" id="IPR055411">
    <property type="entry name" value="LRR_FXL15/At3g58940/PEG3-like"/>
</dbReference>
<evidence type="ECO:0000259" key="1">
    <source>
        <dbReference type="PROSITE" id="PS50181"/>
    </source>
</evidence>
<evidence type="ECO:0000313" key="3">
    <source>
        <dbReference type="Proteomes" id="UP000077755"/>
    </source>
</evidence>
<dbReference type="Proteomes" id="UP000077755">
    <property type="component" value="Chromosome 2"/>
</dbReference>
<feature type="domain" description="F-box" evidence="1">
    <location>
        <begin position="7"/>
        <end position="55"/>
    </location>
</feature>
<dbReference type="SUPFAM" id="SSF81383">
    <property type="entry name" value="F-box domain"/>
    <property type="match status" value="1"/>
</dbReference>
<dbReference type="PROSITE" id="PS50181">
    <property type="entry name" value="FBOX"/>
    <property type="match status" value="1"/>
</dbReference>
<keyword evidence="3" id="KW-1185">Reference proteome</keyword>
<name>A0AAF1ANT1_DAUCS</name>
<dbReference type="PANTHER" id="PTHR31639:SF237">
    <property type="entry name" value="F-BOX DOMAIN-CONTAINING PROTEIN"/>
    <property type="match status" value="1"/>
</dbReference>
<protein>
    <recommendedName>
        <fullName evidence="1">F-box domain-containing protein</fullName>
    </recommendedName>
</protein>
<reference evidence="2" key="1">
    <citation type="journal article" date="2016" name="Nat. Genet.">
        <title>A high-quality carrot genome assembly provides new insights into carotenoid accumulation and asterid genome evolution.</title>
        <authorList>
            <person name="Iorizzo M."/>
            <person name="Ellison S."/>
            <person name="Senalik D."/>
            <person name="Zeng P."/>
            <person name="Satapoomin P."/>
            <person name="Huang J."/>
            <person name="Bowman M."/>
            <person name="Iovene M."/>
            <person name="Sanseverino W."/>
            <person name="Cavagnaro P."/>
            <person name="Yildiz M."/>
            <person name="Macko-Podgorni A."/>
            <person name="Moranska E."/>
            <person name="Grzebelus E."/>
            <person name="Grzebelus D."/>
            <person name="Ashrafi H."/>
            <person name="Zheng Z."/>
            <person name="Cheng S."/>
            <person name="Spooner D."/>
            <person name="Van Deynze A."/>
            <person name="Simon P."/>
        </authorList>
    </citation>
    <scope>NUCLEOTIDE SEQUENCE</scope>
    <source>
        <tissue evidence="2">Leaf</tissue>
    </source>
</reference>
<dbReference type="InterPro" id="IPR001810">
    <property type="entry name" value="F-box_dom"/>
</dbReference>
<dbReference type="Pfam" id="PF00646">
    <property type="entry name" value="F-box"/>
    <property type="match status" value="1"/>
</dbReference>
<dbReference type="InterPro" id="IPR053781">
    <property type="entry name" value="F-box_AtFBL13-like"/>
</dbReference>
<gene>
    <name evidence="2" type="ORF">DCAR_0209240</name>
</gene>
<sequence length="239" mass="27288">MGDCPGKDFLSDLPHGIIERILTKLPIRDAVRTSVLSSQWRYLWATMTQLVFDENCVFVRHGSTFSEKKLFNCIMQCLFLHNGPIKKFSLSTSYWDKYPEMDQCLLFLSRKGIKELVLDIDLLNPLLPAPSAIFFCQQLISLTLCGFELKPPRTFQGFPCLKYLNLEFDAVTTEVVESLISGCPLLEKLKFLNVDHLAFTVRGPNLKHLILEGDFKYINLEHAPLLVAISVEINTEVRC</sequence>
<dbReference type="PANTHER" id="PTHR31639">
    <property type="entry name" value="F-BOX PROTEIN-LIKE"/>
    <property type="match status" value="1"/>
</dbReference>
<dbReference type="Gene3D" id="3.80.10.10">
    <property type="entry name" value="Ribonuclease Inhibitor"/>
    <property type="match status" value="1"/>
</dbReference>
<evidence type="ECO:0000313" key="2">
    <source>
        <dbReference type="EMBL" id="WOG89999.1"/>
    </source>
</evidence>
<accession>A0AAF1ANT1</accession>
<dbReference type="EMBL" id="CP093344">
    <property type="protein sequence ID" value="WOG89999.1"/>
    <property type="molecule type" value="Genomic_DNA"/>
</dbReference>
<reference evidence="2" key="2">
    <citation type="submission" date="2022-03" db="EMBL/GenBank/DDBJ databases">
        <title>Draft title - Genomic analysis of global carrot germplasm unveils the trajectory of domestication and the origin of high carotenoid orange carrot.</title>
        <authorList>
            <person name="Iorizzo M."/>
            <person name="Ellison S."/>
            <person name="Senalik D."/>
            <person name="Macko-Podgorni A."/>
            <person name="Grzebelus D."/>
            <person name="Bostan H."/>
            <person name="Rolling W."/>
            <person name="Curaba J."/>
            <person name="Simon P."/>
        </authorList>
    </citation>
    <scope>NUCLEOTIDE SEQUENCE</scope>
    <source>
        <tissue evidence="2">Leaf</tissue>
    </source>
</reference>
<dbReference type="InterPro" id="IPR032675">
    <property type="entry name" value="LRR_dom_sf"/>
</dbReference>
<dbReference type="SUPFAM" id="SSF52047">
    <property type="entry name" value="RNI-like"/>
    <property type="match status" value="1"/>
</dbReference>
<dbReference type="Pfam" id="PF24758">
    <property type="entry name" value="LRR_At5g56370"/>
    <property type="match status" value="1"/>
</dbReference>
<organism evidence="2 3">
    <name type="scientific">Daucus carota subsp. sativus</name>
    <name type="common">Carrot</name>
    <dbReference type="NCBI Taxonomy" id="79200"/>
    <lineage>
        <taxon>Eukaryota</taxon>
        <taxon>Viridiplantae</taxon>
        <taxon>Streptophyta</taxon>
        <taxon>Embryophyta</taxon>
        <taxon>Tracheophyta</taxon>
        <taxon>Spermatophyta</taxon>
        <taxon>Magnoliopsida</taxon>
        <taxon>eudicotyledons</taxon>
        <taxon>Gunneridae</taxon>
        <taxon>Pentapetalae</taxon>
        <taxon>asterids</taxon>
        <taxon>campanulids</taxon>
        <taxon>Apiales</taxon>
        <taxon>Apiaceae</taxon>
        <taxon>Apioideae</taxon>
        <taxon>Scandiceae</taxon>
        <taxon>Daucinae</taxon>
        <taxon>Daucus</taxon>
        <taxon>Daucus sect. Daucus</taxon>
    </lineage>
</organism>
<dbReference type="CDD" id="cd22160">
    <property type="entry name" value="F-box_AtFBL13-like"/>
    <property type="match status" value="1"/>
</dbReference>
<proteinExistence type="predicted"/>